<evidence type="ECO:0000259" key="1">
    <source>
        <dbReference type="Pfam" id="PF02108"/>
    </source>
</evidence>
<accession>A0ABT8ZV79</accession>
<gene>
    <name evidence="2" type="ORF">Q5H94_04045</name>
</gene>
<dbReference type="Pfam" id="PF02108">
    <property type="entry name" value="FliH"/>
    <property type="match status" value="1"/>
</dbReference>
<dbReference type="Proteomes" id="UP001176468">
    <property type="component" value="Unassembled WGS sequence"/>
</dbReference>
<sequence length="258" mass="26889">MSDMSGFTSGLAARHDALAQALQRAFSVPQGFAPTDIRDSFVHGAMTGTGPTGFAKSEGPKHFSPADPGANPTEGWDPFELDAAANAAAAAASDFIDPVEAAHTAGFDEGYAAGLAEARAGADRDRALIEGIVAALGSEGRLNREQIAQRLRQTVLYLVAQLVGEVGVAPDRLAKRIATATDMLSDASESAMLHVHPDDVALLEGKLPKTIFAVGDATIARGSFLLESASTIVEDGPDLWLEQLSQAIERVAMPHSDA</sequence>
<proteinExistence type="predicted"/>
<dbReference type="RefSeq" id="WP_304559940.1">
    <property type="nucleotide sequence ID" value="NZ_JAUQSZ010000002.1"/>
</dbReference>
<protein>
    <submittedName>
        <fullName evidence="2">FliH/SctL family protein</fullName>
    </submittedName>
</protein>
<name>A0ABT8ZV79_9SPHN</name>
<keyword evidence="3" id="KW-1185">Reference proteome</keyword>
<feature type="domain" description="Flagellar assembly protein FliH/Type III secretion system HrpE" evidence="1">
    <location>
        <begin position="130"/>
        <end position="233"/>
    </location>
</feature>
<dbReference type="InterPro" id="IPR018035">
    <property type="entry name" value="Flagellar_FliH/T3SS_HrpE"/>
</dbReference>
<evidence type="ECO:0000313" key="2">
    <source>
        <dbReference type="EMBL" id="MDO7841485.1"/>
    </source>
</evidence>
<comment type="caution">
    <text evidence="2">The sequence shown here is derived from an EMBL/GenBank/DDBJ whole genome shotgun (WGS) entry which is preliminary data.</text>
</comment>
<reference evidence="2" key="1">
    <citation type="submission" date="2023-07" db="EMBL/GenBank/DDBJ databases">
        <authorList>
            <person name="Kim M.K."/>
        </authorList>
    </citation>
    <scope>NUCLEOTIDE SEQUENCE</scope>
    <source>
        <strain evidence="2">CA1-15</strain>
    </source>
</reference>
<dbReference type="EMBL" id="JAUQSZ010000002">
    <property type="protein sequence ID" value="MDO7841485.1"/>
    <property type="molecule type" value="Genomic_DNA"/>
</dbReference>
<organism evidence="2 3">
    <name type="scientific">Sphingomonas immobilis</name>
    <dbReference type="NCBI Taxonomy" id="3063997"/>
    <lineage>
        <taxon>Bacteria</taxon>
        <taxon>Pseudomonadati</taxon>
        <taxon>Pseudomonadota</taxon>
        <taxon>Alphaproteobacteria</taxon>
        <taxon>Sphingomonadales</taxon>
        <taxon>Sphingomonadaceae</taxon>
        <taxon>Sphingomonas</taxon>
    </lineage>
</organism>
<evidence type="ECO:0000313" key="3">
    <source>
        <dbReference type="Proteomes" id="UP001176468"/>
    </source>
</evidence>